<keyword evidence="2" id="KW-0521">NADP</keyword>
<dbReference type="SUPFAM" id="SSF53720">
    <property type="entry name" value="ALDH-like"/>
    <property type="match status" value="1"/>
</dbReference>
<evidence type="ECO:0000313" key="10">
    <source>
        <dbReference type="EMBL" id="KAB8278286.1"/>
    </source>
</evidence>
<evidence type="ECO:0000256" key="6">
    <source>
        <dbReference type="PROSITE-ProRule" id="PRU10007"/>
    </source>
</evidence>
<evidence type="ECO:0000256" key="5">
    <source>
        <dbReference type="ARBA" id="ARBA00049194"/>
    </source>
</evidence>
<keyword evidence="11" id="KW-1185">Reference proteome</keyword>
<evidence type="ECO:0000256" key="7">
    <source>
        <dbReference type="RuleBase" id="RU003345"/>
    </source>
</evidence>
<proteinExistence type="inferred from homology"/>
<dbReference type="FunFam" id="3.40.605.10:FF:000012">
    <property type="entry name" value="NAD-dependent succinate-semialdehyde dehydrogenase"/>
    <property type="match status" value="1"/>
</dbReference>
<dbReference type="CDD" id="cd01741">
    <property type="entry name" value="GATase1_1"/>
    <property type="match status" value="1"/>
</dbReference>
<name>A0A5N6JHD3_9EURO</name>
<evidence type="ECO:0000259" key="9">
    <source>
        <dbReference type="Pfam" id="PF00171"/>
    </source>
</evidence>
<sequence length="704" mass="77642">MTRIIRVAILETDTPIDPILARYGTYGAIFNRWLNTGLQGLTVTDTEIQTTIWDVVNKSEYPKPGDFDALLMTGSRHDAHADVPWINELVKYVHDIHEQHKKPIVGICFGHQIVARALGARVGRNDEGWEISVEPFQLTETGKQLFSKDALDIHQMHRDIVYDVPRGCVNLGSSPRCKVQGLYMPQRVLALQGHPEYDEFVMTEVINLRHAMGVFHPELAKDGLSRAGKQHDGALIAKMANQIRTLSPSTNKVIFEHPGTSLDEARAIAQASENAFQSYKQLSLADRKAIMVKALNIVDANKETLANELTAQMGRPIAYCTKEIDTMRKRADYLLSIADDSLKNLPGQAESGFRRFLKKEPLGVTLISTAWNYPYLITVNTLLPALLAGNTVLLRPSPQTPLLGERLVSYFHEAGLPTNVLQLLHVGSLDVLDEIVKLPQIKLVSFTGSTAGGLRLREATARRVVPVNLELGGNDPAYVRPDADIAYVAAQIVDGAVFNSGQSCCSIERVYVHADIYDNFITEVQKELSTYKLGDPTDKATTTGPVISQQALKNIQSHIDDALSKGAIDATPENATFTSLPAEGNYIAPKLLTNVTHDMVTMREETFGPIIPVMKVSSDEEAVALMNDSDYGLTASVWTKDIRAGEALIEKIEAGTVYINRCDYPSPDLAWIGWKNSGLGCTLGPHAFDGFYKLKSFHIKEEQA</sequence>
<dbReference type="InterPro" id="IPR015590">
    <property type="entry name" value="Aldehyde_DH_dom"/>
</dbReference>
<dbReference type="InterPro" id="IPR017926">
    <property type="entry name" value="GATASE"/>
</dbReference>
<evidence type="ECO:0000256" key="3">
    <source>
        <dbReference type="ARBA" id="ARBA00023002"/>
    </source>
</evidence>
<dbReference type="Pfam" id="PF00171">
    <property type="entry name" value="Aldedh"/>
    <property type="match status" value="1"/>
</dbReference>
<dbReference type="CDD" id="cd07102">
    <property type="entry name" value="ALDH_EDX86601"/>
    <property type="match status" value="1"/>
</dbReference>
<keyword evidence="3 7" id="KW-0560">Oxidoreductase</keyword>
<dbReference type="PROSITE" id="PS00687">
    <property type="entry name" value="ALDEHYDE_DEHYDR_GLU"/>
    <property type="match status" value="1"/>
</dbReference>
<evidence type="ECO:0000256" key="2">
    <source>
        <dbReference type="ARBA" id="ARBA00022857"/>
    </source>
</evidence>
<dbReference type="PANTHER" id="PTHR11699">
    <property type="entry name" value="ALDEHYDE DEHYDROGENASE-RELATED"/>
    <property type="match status" value="1"/>
</dbReference>
<dbReference type="EC" id="1.2.1.3" evidence="4"/>
<dbReference type="InterPro" id="IPR016163">
    <property type="entry name" value="Ald_DH_C"/>
</dbReference>
<dbReference type="InterPro" id="IPR016161">
    <property type="entry name" value="Ald_DH/histidinol_DH"/>
</dbReference>
<accession>A0A5N6JHD3</accession>
<dbReference type="PROSITE" id="PS51273">
    <property type="entry name" value="GATASE_TYPE_1"/>
    <property type="match status" value="1"/>
</dbReference>
<evidence type="ECO:0000259" key="8">
    <source>
        <dbReference type="Pfam" id="PF00117"/>
    </source>
</evidence>
<dbReference type="Pfam" id="PF00117">
    <property type="entry name" value="GATase"/>
    <property type="match status" value="1"/>
</dbReference>
<evidence type="ECO:0000313" key="11">
    <source>
        <dbReference type="Proteomes" id="UP000326289"/>
    </source>
</evidence>
<dbReference type="FunFam" id="3.40.309.10:FF:000009">
    <property type="entry name" value="Aldehyde dehydrogenase A"/>
    <property type="match status" value="1"/>
</dbReference>
<feature type="domain" description="Aldehyde dehydrogenase" evidence="9">
    <location>
        <begin position="241"/>
        <end position="696"/>
    </location>
</feature>
<protein>
    <recommendedName>
        <fullName evidence="4">aldehyde dehydrogenase (NAD(+))</fullName>
        <ecNumber evidence="4">1.2.1.3</ecNumber>
    </recommendedName>
</protein>
<feature type="domain" description="Glutamine amidotransferase" evidence="8">
    <location>
        <begin position="64"/>
        <end position="198"/>
    </location>
</feature>
<dbReference type="Proteomes" id="UP000326289">
    <property type="component" value="Unassembled WGS sequence"/>
</dbReference>
<comment type="catalytic activity">
    <reaction evidence="5">
        <text>an aldehyde + NAD(+) + H2O = a carboxylate + NADH + 2 H(+)</text>
        <dbReference type="Rhea" id="RHEA:16185"/>
        <dbReference type="ChEBI" id="CHEBI:15377"/>
        <dbReference type="ChEBI" id="CHEBI:15378"/>
        <dbReference type="ChEBI" id="CHEBI:17478"/>
        <dbReference type="ChEBI" id="CHEBI:29067"/>
        <dbReference type="ChEBI" id="CHEBI:57540"/>
        <dbReference type="ChEBI" id="CHEBI:57945"/>
        <dbReference type="EC" id="1.2.1.3"/>
    </reaction>
</comment>
<dbReference type="Gene3D" id="3.40.309.10">
    <property type="entry name" value="Aldehyde Dehydrogenase, Chain A, domain 2"/>
    <property type="match status" value="1"/>
</dbReference>
<dbReference type="Gene3D" id="3.40.605.10">
    <property type="entry name" value="Aldehyde Dehydrogenase, Chain A, domain 1"/>
    <property type="match status" value="1"/>
</dbReference>
<dbReference type="InterPro" id="IPR016162">
    <property type="entry name" value="Ald_DH_N"/>
</dbReference>
<dbReference type="InterPro" id="IPR044992">
    <property type="entry name" value="ChyE-like"/>
</dbReference>
<dbReference type="Gene3D" id="3.40.50.880">
    <property type="match status" value="1"/>
</dbReference>
<gene>
    <name evidence="10" type="ORF">BDV30DRAFT_222888</name>
</gene>
<dbReference type="SUPFAM" id="SSF52317">
    <property type="entry name" value="Class I glutamine amidotransferase-like"/>
    <property type="match status" value="1"/>
</dbReference>
<evidence type="ECO:0000256" key="1">
    <source>
        <dbReference type="ARBA" id="ARBA00009986"/>
    </source>
</evidence>
<dbReference type="GO" id="GO:0004029">
    <property type="term" value="F:aldehyde dehydrogenase (NAD+) activity"/>
    <property type="evidence" value="ECO:0007669"/>
    <property type="project" value="UniProtKB-EC"/>
</dbReference>
<dbReference type="InterPro" id="IPR029062">
    <property type="entry name" value="Class_I_gatase-like"/>
</dbReference>
<comment type="similarity">
    <text evidence="1 7">Belongs to the aldehyde dehydrogenase family.</text>
</comment>
<reference evidence="10 11" key="1">
    <citation type="submission" date="2019-04" db="EMBL/GenBank/DDBJ databases">
        <title>Fungal friends and foes A comparative genomics study of 23 Aspergillus species from section Flavi.</title>
        <authorList>
            <consortium name="DOE Joint Genome Institute"/>
            <person name="Kjaerbolling I."/>
            <person name="Vesth T.C."/>
            <person name="Frisvad J.C."/>
            <person name="Nybo J.L."/>
            <person name="Theobald S."/>
            <person name="Kildgaard S."/>
            <person name="Petersen T.I."/>
            <person name="Kuo A."/>
            <person name="Sato A."/>
            <person name="Lyhne E.K."/>
            <person name="Kogle M.E."/>
            <person name="Wiebenga A."/>
            <person name="Kun R.S."/>
            <person name="Lubbers R.J."/>
            <person name="Makela M.R."/>
            <person name="Barry K."/>
            <person name="Chovatia M."/>
            <person name="Clum A."/>
            <person name="Daum C."/>
            <person name="Haridas S."/>
            <person name="He G."/>
            <person name="LaButti K."/>
            <person name="Lipzen A."/>
            <person name="Mondo S."/>
            <person name="Pangilinan J."/>
            <person name="Riley R."/>
            <person name="Salamov A."/>
            <person name="Simmons B.A."/>
            <person name="Magnuson J.K."/>
            <person name="Henrissat B."/>
            <person name="Mortensen U.H."/>
            <person name="Larsen T.O."/>
            <person name="De vries R.P."/>
            <person name="Grigoriev I.V."/>
            <person name="Machida M."/>
            <person name="Baker S.E."/>
            <person name="Andersen M.R."/>
        </authorList>
    </citation>
    <scope>NUCLEOTIDE SEQUENCE [LARGE SCALE GENOMIC DNA]</scope>
    <source>
        <strain evidence="10 11">CBS 117635</strain>
    </source>
</reference>
<dbReference type="EMBL" id="ML732768">
    <property type="protein sequence ID" value="KAB8278286.1"/>
    <property type="molecule type" value="Genomic_DNA"/>
</dbReference>
<dbReference type="InterPro" id="IPR029510">
    <property type="entry name" value="Ald_DH_CS_GLU"/>
</dbReference>
<evidence type="ECO:0000256" key="4">
    <source>
        <dbReference type="ARBA" id="ARBA00024226"/>
    </source>
</evidence>
<organism evidence="10 11">
    <name type="scientific">Aspergillus minisclerotigenes</name>
    <dbReference type="NCBI Taxonomy" id="656917"/>
    <lineage>
        <taxon>Eukaryota</taxon>
        <taxon>Fungi</taxon>
        <taxon>Dikarya</taxon>
        <taxon>Ascomycota</taxon>
        <taxon>Pezizomycotina</taxon>
        <taxon>Eurotiomycetes</taxon>
        <taxon>Eurotiomycetidae</taxon>
        <taxon>Eurotiales</taxon>
        <taxon>Aspergillaceae</taxon>
        <taxon>Aspergillus</taxon>
        <taxon>Aspergillus subgen. Circumdati</taxon>
    </lineage>
</organism>
<dbReference type="AlphaFoldDB" id="A0A5N6JHD3"/>
<feature type="active site" evidence="6">
    <location>
        <position position="470"/>
    </location>
</feature>